<dbReference type="Gene3D" id="3.40.309.10">
    <property type="entry name" value="Aldehyde Dehydrogenase, Chain A, domain 2"/>
    <property type="match status" value="1"/>
</dbReference>
<dbReference type="Proteomes" id="UP000184121">
    <property type="component" value="Unassembled WGS sequence"/>
</dbReference>
<dbReference type="Gene3D" id="3.40.605.10">
    <property type="entry name" value="Aldehyde Dehydrogenase, Chain A, domain 1"/>
    <property type="match status" value="1"/>
</dbReference>
<evidence type="ECO:0000313" key="5">
    <source>
        <dbReference type="Proteomes" id="UP000184121"/>
    </source>
</evidence>
<dbReference type="InterPro" id="IPR016163">
    <property type="entry name" value="Ald_DH_C"/>
</dbReference>
<evidence type="ECO:0000256" key="2">
    <source>
        <dbReference type="ARBA" id="ARBA00023002"/>
    </source>
</evidence>
<feature type="domain" description="Aldehyde dehydrogenase" evidence="3">
    <location>
        <begin position="10"/>
        <end position="461"/>
    </location>
</feature>
<organism evidence="4 5">
    <name type="scientific">Flavobacterium saccharophilum</name>
    <dbReference type="NCBI Taxonomy" id="29534"/>
    <lineage>
        <taxon>Bacteria</taxon>
        <taxon>Pseudomonadati</taxon>
        <taxon>Bacteroidota</taxon>
        <taxon>Flavobacteriia</taxon>
        <taxon>Flavobacteriales</taxon>
        <taxon>Flavobacteriaceae</taxon>
        <taxon>Flavobacterium</taxon>
    </lineage>
</organism>
<dbReference type="GO" id="GO:0008911">
    <property type="term" value="F:lactaldehyde dehydrogenase (NAD+) activity"/>
    <property type="evidence" value="ECO:0007669"/>
    <property type="project" value="TreeGrafter"/>
</dbReference>
<evidence type="ECO:0000313" key="4">
    <source>
        <dbReference type="EMBL" id="SHM41778.1"/>
    </source>
</evidence>
<keyword evidence="5" id="KW-1185">Reference proteome</keyword>
<dbReference type="InterPro" id="IPR051020">
    <property type="entry name" value="ALDH-related_metabolic_enz"/>
</dbReference>
<accession>A0A1M7IMG4</accession>
<dbReference type="PANTHER" id="PTHR42991:SF1">
    <property type="entry name" value="ALDEHYDE DEHYDROGENASE"/>
    <property type="match status" value="1"/>
</dbReference>
<dbReference type="EMBL" id="FRBY01000004">
    <property type="protein sequence ID" value="SHM41778.1"/>
    <property type="molecule type" value="Genomic_DNA"/>
</dbReference>
<keyword evidence="2" id="KW-0560">Oxidoreductase</keyword>
<dbReference type="InterPro" id="IPR016161">
    <property type="entry name" value="Ald_DH/histidinol_DH"/>
</dbReference>
<evidence type="ECO:0000259" key="3">
    <source>
        <dbReference type="Pfam" id="PF00171"/>
    </source>
</evidence>
<dbReference type="CDD" id="cd07148">
    <property type="entry name" value="ALDH_RL0313"/>
    <property type="match status" value="1"/>
</dbReference>
<comment type="similarity">
    <text evidence="1">Belongs to the aldehyde dehydrogenase family.</text>
</comment>
<dbReference type="InterPro" id="IPR015590">
    <property type="entry name" value="Aldehyde_DH_dom"/>
</dbReference>
<dbReference type="SUPFAM" id="SSF53720">
    <property type="entry name" value="ALDH-like"/>
    <property type="match status" value="1"/>
</dbReference>
<gene>
    <name evidence="4" type="ORF">SAMN05444366_3209</name>
</gene>
<dbReference type="AlphaFoldDB" id="A0A1M7IMG4"/>
<dbReference type="PANTHER" id="PTHR42991">
    <property type="entry name" value="ALDEHYDE DEHYDROGENASE"/>
    <property type="match status" value="1"/>
</dbReference>
<protein>
    <submittedName>
        <fullName evidence="4">Acyl-CoA reductase</fullName>
    </submittedName>
</protein>
<name>A0A1M7IMG4_9FLAO</name>
<dbReference type="InterPro" id="IPR016162">
    <property type="entry name" value="Ald_DH_N"/>
</dbReference>
<reference evidence="5" key="1">
    <citation type="submission" date="2016-11" db="EMBL/GenBank/DDBJ databases">
        <authorList>
            <person name="Varghese N."/>
            <person name="Submissions S."/>
        </authorList>
    </citation>
    <scope>NUCLEOTIDE SEQUENCE [LARGE SCALE GENOMIC DNA]</scope>
    <source>
        <strain evidence="5">DSM 1811</strain>
    </source>
</reference>
<sequence length="470" mass="51542">MSKKIIMENTTKIIFPYDQSFVKELPLINKNDIDTILETAQNLFDNQSGWIPAFKRIEILEKAASIMHDRSEELIHLAISEGGKPYKDSKAEILRAIKGVKLAAEHISQIKGEQIPMGLTEASLNRIAFTSKEPIGVVVAVSAFNHPLNLAVHQIATAVAAGCPVIFKPSSNTPLSGLALAAILKEAGLPEGWLQVVLCDNETAELLVTDSRVHFFSFIGSAKVGWYLKSKLSPGTRCALEHGGAAPVIVERDADFSEMIPDLVKGGFYHAGQVCVSVQKIYVNQEICDRFIEQFSEATHKLVVGNPFDKETDVGSLITPKEVNRVEEWVNEAIDQGARVVAGGKRISDTCFEPTILFNPSEDSKVSTSEIFGPVVCVYPFRDREEAIKKANALEVHFQAAVFTKNIDIALDTAKRLNATAVMINDNTAFRVDWMPFGGRDASGLGMGGISYTINEMTREKLTVFKSKSL</sequence>
<dbReference type="STRING" id="29534.SAMN05444366_3209"/>
<evidence type="ECO:0000256" key="1">
    <source>
        <dbReference type="ARBA" id="ARBA00009986"/>
    </source>
</evidence>
<dbReference type="Pfam" id="PF00171">
    <property type="entry name" value="Aldedh"/>
    <property type="match status" value="1"/>
</dbReference>
<proteinExistence type="inferred from homology"/>